<dbReference type="Proteomes" id="UP000314294">
    <property type="component" value="Unassembled WGS sequence"/>
</dbReference>
<keyword evidence="3" id="KW-1185">Reference proteome</keyword>
<proteinExistence type="predicted"/>
<dbReference type="AlphaFoldDB" id="A0A4Z2EN93"/>
<evidence type="ECO:0000313" key="3">
    <source>
        <dbReference type="Proteomes" id="UP000314294"/>
    </source>
</evidence>
<dbReference type="OrthoDB" id="10414445at2759"/>
<reference evidence="2 3" key="1">
    <citation type="submission" date="2019-03" db="EMBL/GenBank/DDBJ databases">
        <title>First draft genome of Liparis tanakae, snailfish: a comprehensive survey of snailfish specific genes.</title>
        <authorList>
            <person name="Kim W."/>
            <person name="Song I."/>
            <person name="Jeong J.-H."/>
            <person name="Kim D."/>
            <person name="Kim S."/>
            <person name="Ryu S."/>
            <person name="Song J.Y."/>
            <person name="Lee S.K."/>
        </authorList>
    </citation>
    <scope>NUCLEOTIDE SEQUENCE [LARGE SCALE GENOMIC DNA]</scope>
    <source>
        <tissue evidence="2">Muscle</tissue>
    </source>
</reference>
<evidence type="ECO:0000313" key="2">
    <source>
        <dbReference type="EMBL" id="TNN30219.1"/>
    </source>
</evidence>
<name>A0A4Z2EN93_9TELE</name>
<feature type="transmembrane region" description="Helical" evidence="1">
    <location>
        <begin position="81"/>
        <end position="101"/>
    </location>
</feature>
<keyword evidence="1" id="KW-0472">Membrane</keyword>
<comment type="caution">
    <text evidence="2">The sequence shown here is derived from an EMBL/GenBank/DDBJ whole genome shotgun (WGS) entry which is preliminary data.</text>
</comment>
<accession>A0A4Z2EN93</accession>
<evidence type="ECO:0000256" key="1">
    <source>
        <dbReference type="SAM" id="Phobius"/>
    </source>
</evidence>
<gene>
    <name evidence="2" type="ORF">EYF80_059629</name>
</gene>
<dbReference type="EMBL" id="SRLO01004738">
    <property type="protein sequence ID" value="TNN30219.1"/>
    <property type="molecule type" value="Genomic_DNA"/>
</dbReference>
<keyword evidence="1" id="KW-1133">Transmembrane helix</keyword>
<organism evidence="2 3">
    <name type="scientific">Liparis tanakae</name>
    <name type="common">Tanaka's snailfish</name>
    <dbReference type="NCBI Taxonomy" id="230148"/>
    <lineage>
        <taxon>Eukaryota</taxon>
        <taxon>Metazoa</taxon>
        <taxon>Chordata</taxon>
        <taxon>Craniata</taxon>
        <taxon>Vertebrata</taxon>
        <taxon>Euteleostomi</taxon>
        <taxon>Actinopterygii</taxon>
        <taxon>Neopterygii</taxon>
        <taxon>Teleostei</taxon>
        <taxon>Neoteleostei</taxon>
        <taxon>Acanthomorphata</taxon>
        <taxon>Eupercaria</taxon>
        <taxon>Perciformes</taxon>
        <taxon>Cottioidei</taxon>
        <taxon>Cottales</taxon>
        <taxon>Liparidae</taxon>
        <taxon>Liparis</taxon>
    </lineage>
</organism>
<protein>
    <submittedName>
        <fullName evidence="2">Uncharacterized protein</fullName>
    </submittedName>
</protein>
<sequence>MSRYFLRRMETWSLNRMGSSLIWEWTSGMAPNQLANLFMQVCRWAKWSGSAHREALEDWGGEEIQENVNTWRRKASPTCPIMVSLYCFFCVTLMGGSLVTAETRKFIRMSSQLASWSTMPFRLEGK</sequence>
<keyword evidence="1" id="KW-0812">Transmembrane</keyword>